<protein>
    <recommendedName>
        <fullName evidence="4">DUF4177 domain-containing protein</fullName>
    </recommendedName>
</protein>
<evidence type="ECO:0000313" key="3">
    <source>
        <dbReference type="Proteomes" id="UP000199607"/>
    </source>
</evidence>
<keyword evidence="3" id="KW-1185">Reference proteome</keyword>
<dbReference type="Proteomes" id="UP000199607">
    <property type="component" value="Unassembled WGS sequence"/>
</dbReference>
<evidence type="ECO:0000313" key="2">
    <source>
        <dbReference type="EMBL" id="SFK98927.1"/>
    </source>
</evidence>
<dbReference type="AlphaFoldDB" id="A0A1I4E2W9"/>
<evidence type="ECO:0000256" key="1">
    <source>
        <dbReference type="SAM" id="MobiDB-lite"/>
    </source>
</evidence>
<gene>
    <name evidence="2" type="ORF">SAMN04487950_1780</name>
</gene>
<accession>A0A1I4E2W9</accession>
<sequence>MSESTKWEYETVVPPKGSTQKEATDPKARLNELGDEGWELVDTIEYVGGGTKFLVFKRPKEDGGDEAENAE</sequence>
<dbReference type="STRING" id="553466.SAMN04487950_1780"/>
<name>A0A1I4E2W9_9EURY</name>
<proteinExistence type="predicted"/>
<reference evidence="3" key="1">
    <citation type="submission" date="2016-10" db="EMBL/GenBank/DDBJ databases">
        <authorList>
            <person name="Varghese N."/>
            <person name="Submissions S."/>
        </authorList>
    </citation>
    <scope>NUCLEOTIDE SEQUENCE [LARGE SCALE GENOMIC DNA]</scope>
    <source>
        <strain evidence="3">CGMCC 1.7738</strain>
    </source>
</reference>
<organism evidence="2 3">
    <name type="scientific">Halogranum rubrum</name>
    <dbReference type="NCBI Taxonomy" id="553466"/>
    <lineage>
        <taxon>Archaea</taxon>
        <taxon>Methanobacteriati</taxon>
        <taxon>Methanobacteriota</taxon>
        <taxon>Stenosarchaea group</taxon>
        <taxon>Halobacteria</taxon>
        <taxon>Halobacteriales</taxon>
        <taxon>Haloferacaceae</taxon>
    </lineage>
</organism>
<feature type="region of interest" description="Disordered" evidence="1">
    <location>
        <begin position="1"/>
        <end position="26"/>
    </location>
</feature>
<dbReference type="EMBL" id="FOTC01000002">
    <property type="protein sequence ID" value="SFK98927.1"/>
    <property type="molecule type" value="Genomic_DNA"/>
</dbReference>
<evidence type="ECO:0008006" key="4">
    <source>
        <dbReference type="Google" id="ProtNLM"/>
    </source>
</evidence>